<keyword evidence="1 4" id="KW-0489">Methyltransferase</keyword>
<dbReference type="EMBL" id="FNKK01000002">
    <property type="protein sequence ID" value="SDQ38298.1"/>
    <property type="molecule type" value="Genomic_DNA"/>
</dbReference>
<dbReference type="InterPro" id="IPR002935">
    <property type="entry name" value="SAM_O-MeTrfase"/>
</dbReference>
<dbReference type="Proteomes" id="UP000217103">
    <property type="component" value="Unassembled WGS sequence"/>
</dbReference>
<sequence length="275" mass="30072">MRGLRAGGVLDYVVPARLPIMSRPLNMVFTVCHTAWPSRTPIPGCAARRLPPTSRMGVMKATYLEPAVGQYLLAHATQPDALLDELARETREVTHHRATMQISPDQGPFLTMIAQLSRAVNAVEVGTFTGYSSICLARGLAPGGRLTCFDVSEEWTAIARRYWERAGLADRIRLVIGPAAESLRGFPATPPIDLAFIDADKAAYPVYYELIMERLAPGGVILVDNTLRDGTVADPTADDPDTRAMRAFNDKVMNDPRVTSLILPIADGLTMIRKN</sequence>
<dbReference type="GO" id="GO:0008171">
    <property type="term" value="F:O-methyltransferase activity"/>
    <property type="evidence" value="ECO:0007669"/>
    <property type="project" value="InterPro"/>
</dbReference>
<evidence type="ECO:0000256" key="1">
    <source>
        <dbReference type="ARBA" id="ARBA00022603"/>
    </source>
</evidence>
<dbReference type="STRING" id="35622.SAMN04489764_0466"/>
<dbReference type="GO" id="GO:0008757">
    <property type="term" value="F:S-adenosylmethionine-dependent methyltransferase activity"/>
    <property type="evidence" value="ECO:0007669"/>
    <property type="project" value="TreeGrafter"/>
</dbReference>
<proteinExistence type="predicted"/>
<dbReference type="AlphaFoldDB" id="A0A1H1AF45"/>
<dbReference type="InterPro" id="IPR029063">
    <property type="entry name" value="SAM-dependent_MTases_sf"/>
</dbReference>
<keyword evidence="2 4" id="KW-0808">Transferase</keyword>
<evidence type="ECO:0000313" key="4">
    <source>
        <dbReference type="EMBL" id="SDQ38298.1"/>
    </source>
</evidence>
<keyword evidence="5" id="KW-1185">Reference proteome</keyword>
<accession>A0A1H1AF45</accession>
<dbReference type="PANTHER" id="PTHR10509">
    <property type="entry name" value="O-METHYLTRANSFERASE-RELATED"/>
    <property type="match status" value="1"/>
</dbReference>
<dbReference type="Gene3D" id="3.40.50.150">
    <property type="entry name" value="Vaccinia Virus protein VP39"/>
    <property type="match status" value="1"/>
</dbReference>
<dbReference type="Pfam" id="PF01596">
    <property type="entry name" value="Methyltransf_3"/>
    <property type="match status" value="1"/>
</dbReference>
<evidence type="ECO:0000256" key="2">
    <source>
        <dbReference type="ARBA" id="ARBA00022679"/>
    </source>
</evidence>
<reference evidence="4 5" key="1">
    <citation type="submission" date="2016-10" db="EMBL/GenBank/DDBJ databases">
        <authorList>
            <person name="de Groot N.N."/>
        </authorList>
    </citation>
    <scope>NUCLEOTIDE SEQUENCE [LARGE SCALE GENOMIC DNA]</scope>
    <source>
        <strain evidence="4 5">DSM 43794</strain>
    </source>
</reference>
<organism evidence="4 5">
    <name type="scientific">Thermostaphylospora chromogena</name>
    <dbReference type="NCBI Taxonomy" id="35622"/>
    <lineage>
        <taxon>Bacteria</taxon>
        <taxon>Bacillati</taxon>
        <taxon>Actinomycetota</taxon>
        <taxon>Actinomycetes</taxon>
        <taxon>Streptosporangiales</taxon>
        <taxon>Thermomonosporaceae</taxon>
        <taxon>Thermostaphylospora</taxon>
    </lineage>
</organism>
<protein>
    <submittedName>
        <fullName evidence="4">Caffeoyl-CoA O-methyltransferase</fullName>
    </submittedName>
</protein>
<gene>
    <name evidence="4" type="ORF">SAMN04489764_0466</name>
</gene>
<keyword evidence="3" id="KW-0949">S-adenosyl-L-methionine</keyword>
<dbReference type="SUPFAM" id="SSF53335">
    <property type="entry name" value="S-adenosyl-L-methionine-dependent methyltransferases"/>
    <property type="match status" value="1"/>
</dbReference>
<name>A0A1H1AF45_9ACTN</name>
<dbReference type="GO" id="GO:0032259">
    <property type="term" value="P:methylation"/>
    <property type="evidence" value="ECO:0007669"/>
    <property type="project" value="UniProtKB-KW"/>
</dbReference>
<evidence type="ECO:0000256" key="3">
    <source>
        <dbReference type="ARBA" id="ARBA00022691"/>
    </source>
</evidence>
<dbReference type="PROSITE" id="PS51682">
    <property type="entry name" value="SAM_OMT_I"/>
    <property type="match status" value="1"/>
</dbReference>
<evidence type="ECO:0000313" key="5">
    <source>
        <dbReference type="Proteomes" id="UP000217103"/>
    </source>
</evidence>
<dbReference type="PANTHER" id="PTHR10509:SF14">
    <property type="entry name" value="CAFFEOYL-COA O-METHYLTRANSFERASE 3-RELATED"/>
    <property type="match status" value="1"/>
</dbReference>
<dbReference type="InterPro" id="IPR050362">
    <property type="entry name" value="Cation-dep_OMT"/>
</dbReference>